<evidence type="ECO:0000313" key="1">
    <source>
        <dbReference type="EMBL" id="TQD69116.1"/>
    </source>
</evidence>
<protein>
    <submittedName>
        <fullName evidence="1">Uncharacterized protein</fullName>
    </submittedName>
</protein>
<gene>
    <name evidence="1" type="ORF">C1H46_045351</name>
</gene>
<sequence length="79" mass="9375">MWRAKAYMPKRTRPYGFKLEPPSLHLRFTLYYYQPSDQKYIQYTKIIRQPAAIITHQVIKSTSSTPKLFDSLPLLSPTR</sequence>
<dbReference type="Proteomes" id="UP000315295">
    <property type="component" value="Unassembled WGS sequence"/>
</dbReference>
<comment type="caution">
    <text evidence="1">The sequence shown here is derived from an EMBL/GenBank/DDBJ whole genome shotgun (WGS) entry which is preliminary data.</text>
</comment>
<dbReference type="AlphaFoldDB" id="A0A540K4G3"/>
<proteinExistence type="predicted"/>
<dbReference type="EMBL" id="VIEB01004921">
    <property type="protein sequence ID" value="TQD69116.1"/>
    <property type="molecule type" value="Genomic_DNA"/>
</dbReference>
<keyword evidence="2" id="KW-1185">Reference proteome</keyword>
<accession>A0A540K4G3</accession>
<name>A0A540K4G3_MALBA</name>
<evidence type="ECO:0000313" key="2">
    <source>
        <dbReference type="Proteomes" id="UP000315295"/>
    </source>
</evidence>
<organism evidence="1 2">
    <name type="scientific">Malus baccata</name>
    <name type="common">Siberian crab apple</name>
    <name type="synonym">Pyrus baccata</name>
    <dbReference type="NCBI Taxonomy" id="106549"/>
    <lineage>
        <taxon>Eukaryota</taxon>
        <taxon>Viridiplantae</taxon>
        <taxon>Streptophyta</taxon>
        <taxon>Embryophyta</taxon>
        <taxon>Tracheophyta</taxon>
        <taxon>Spermatophyta</taxon>
        <taxon>Magnoliopsida</taxon>
        <taxon>eudicotyledons</taxon>
        <taxon>Gunneridae</taxon>
        <taxon>Pentapetalae</taxon>
        <taxon>rosids</taxon>
        <taxon>fabids</taxon>
        <taxon>Rosales</taxon>
        <taxon>Rosaceae</taxon>
        <taxon>Amygdaloideae</taxon>
        <taxon>Maleae</taxon>
        <taxon>Malus</taxon>
    </lineage>
</organism>
<reference evidence="1 2" key="1">
    <citation type="journal article" date="2019" name="G3 (Bethesda)">
        <title>Sequencing of a Wild Apple (Malus baccata) Genome Unravels the Differences Between Cultivated and Wild Apple Species Regarding Disease Resistance and Cold Tolerance.</title>
        <authorList>
            <person name="Chen X."/>
        </authorList>
    </citation>
    <scope>NUCLEOTIDE SEQUENCE [LARGE SCALE GENOMIC DNA]</scope>
    <source>
        <strain evidence="2">cv. Shandingzi</strain>
        <tissue evidence="1">Leaves</tissue>
    </source>
</reference>